<dbReference type="Proteomes" id="UP000516437">
    <property type="component" value="Chromosome 4"/>
</dbReference>
<name>A0A6A1VUL9_9ROSI</name>
<reference evidence="1 2" key="1">
    <citation type="journal article" date="2019" name="Plant Biotechnol. J.">
        <title>The red bayberry genome and genetic basis of sex determination.</title>
        <authorList>
            <person name="Jia H.M."/>
            <person name="Jia H.J."/>
            <person name="Cai Q.L."/>
            <person name="Wang Y."/>
            <person name="Zhao H.B."/>
            <person name="Yang W.F."/>
            <person name="Wang G.Y."/>
            <person name="Li Y.H."/>
            <person name="Zhan D.L."/>
            <person name="Shen Y.T."/>
            <person name="Niu Q.F."/>
            <person name="Chang L."/>
            <person name="Qiu J."/>
            <person name="Zhao L."/>
            <person name="Xie H.B."/>
            <person name="Fu W.Y."/>
            <person name="Jin J."/>
            <person name="Li X.W."/>
            <person name="Jiao Y."/>
            <person name="Zhou C.C."/>
            <person name="Tu T."/>
            <person name="Chai C.Y."/>
            <person name="Gao J.L."/>
            <person name="Fan L.J."/>
            <person name="van de Weg E."/>
            <person name="Wang J.Y."/>
            <person name="Gao Z.S."/>
        </authorList>
    </citation>
    <scope>NUCLEOTIDE SEQUENCE [LARGE SCALE GENOMIC DNA]</scope>
    <source>
        <tissue evidence="1">Leaves</tissue>
    </source>
</reference>
<comment type="caution">
    <text evidence="1">The sequence shown here is derived from an EMBL/GenBank/DDBJ whole genome shotgun (WGS) entry which is preliminary data.</text>
</comment>
<protein>
    <submittedName>
        <fullName evidence="1">Uncharacterized protein</fullName>
    </submittedName>
</protein>
<evidence type="ECO:0000313" key="1">
    <source>
        <dbReference type="EMBL" id="KAB1216652.1"/>
    </source>
</evidence>
<sequence length="292" mass="33369">MTREERLAQQRVEILSQLVIVKREIFVVDFKEIKYQGGSIGDILDDQGWIGYLKREGVASVDLFRNFYTTLFIHPNDIYGDAKRIRAYPKVEMENKPDVEDIFCTFIGRNVVVVGPFVRQRYMLPFWHILHLIFAYNIKPRAHTTEFSIARGELMLYVARGGTVDLPLVGCTDSRDEERKLPLSPICRITLSRSEAQIRRQKLPLAPAPKESQLEEESLRHDAGELAAWSDACLTDLKEMIDAIILPTHQLFINLGTCLTSMESQTTGLQQFLTTTPGTLHVMSRRLSSIED</sequence>
<proteinExistence type="predicted"/>
<gene>
    <name evidence="1" type="ORF">CJ030_MR4G008617</name>
</gene>
<organism evidence="1 2">
    <name type="scientific">Morella rubra</name>
    <name type="common">Chinese bayberry</name>
    <dbReference type="NCBI Taxonomy" id="262757"/>
    <lineage>
        <taxon>Eukaryota</taxon>
        <taxon>Viridiplantae</taxon>
        <taxon>Streptophyta</taxon>
        <taxon>Embryophyta</taxon>
        <taxon>Tracheophyta</taxon>
        <taxon>Spermatophyta</taxon>
        <taxon>Magnoliopsida</taxon>
        <taxon>eudicotyledons</taxon>
        <taxon>Gunneridae</taxon>
        <taxon>Pentapetalae</taxon>
        <taxon>rosids</taxon>
        <taxon>fabids</taxon>
        <taxon>Fagales</taxon>
        <taxon>Myricaceae</taxon>
        <taxon>Morella</taxon>
    </lineage>
</organism>
<evidence type="ECO:0000313" key="2">
    <source>
        <dbReference type="Proteomes" id="UP000516437"/>
    </source>
</evidence>
<dbReference type="AlphaFoldDB" id="A0A6A1VUL9"/>
<accession>A0A6A1VUL9</accession>
<keyword evidence="2" id="KW-1185">Reference proteome</keyword>
<dbReference type="EMBL" id="RXIC02000022">
    <property type="protein sequence ID" value="KAB1216652.1"/>
    <property type="molecule type" value="Genomic_DNA"/>
</dbReference>